<dbReference type="InterPro" id="IPR052579">
    <property type="entry name" value="Zinc_finger_SWIM"/>
</dbReference>
<proteinExistence type="predicted"/>
<reference evidence="3" key="1">
    <citation type="submission" date="2021-01" db="EMBL/GenBank/DDBJ databases">
        <title>Phytophthora aleatoria, a newly-described species from Pinus radiata is distinct from Phytophthora cactorum isolates based on comparative genomics.</title>
        <authorList>
            <person name="Mcdougal R."/>
            <person name="Panda P."/>
            <person name="Williams N."/>
            <person name="Studholme D.J."/>
        </authorList>
    </citation>
    <scope>NUCLEOTIDE SEQUENCE</scope>
    <source>
        <strain evidence="3">NZFS 4037</strain>
    </source>
</reference>
<evidence type="ECO:0000313" key="4">
    <source>
        <dbReference type="Proteomes" id="UP000709295"/>
    </source>
</evidence>
<name>A0A8J5LWA6_9STRA</name>
<keyword evidence="4" id="KW-1185">Reference proteome</keyword>
<dbReference type="EMBL" id="JAENGY010001993">
    <property type="protein sequence ID" value="KAG6945905.1"/>
    <property type="molecule type" value="Genomic_DNA"/>
</dbReference>
<evidence type="ECO:0000256" key="1">
    <source>
        <dbReference type="PROSITE-ProRule" id="PRU00325"/>
    </source>
</evidence>
<dbReference type="PANTHER" id="PTHR31569:SF4">
    <property type="entry name" value="SWIM-TYPE DOMAIN-CONTAINING PROTEIN"/>
    <property type="match status" value="1"/>
</dbReference>
<dbReference type="Proteomes" id="UP000709295">
    <property type="component" value="Unassembled WGS sequence"/>
</dbReference>
<accession>A0A8J5LWA6</accession>
<protein>
    <recommendedName>
        <fullName evidence="2">SWIM-type domain-containing protein</fullName>
    </recommendedName>
</protein>
<keyword evidence="1" id="KW-0862">Zinc</keyword>
<comment type="caution">
    <text evidence="3">The sequence shown here is derived from an EMBL/GenBank/DDBJ whole genome shotgun (WGS) entry which is preliminary data.</text>
</comment>
<evidence type="ECO:0000259" key="2">
    <source>
        <dbReference type="PROSITE" id="PS50966"/>
    </source>
</evidence>
<dbReference type="GO" id="GO:0008270">
    <property type="term" value="F:zinc ion binding"/>
    <property type="evidence" value="ECO:0007669"/>
    <property type="project" value="UniProtKB-KW"/>
</dbReference>
<sequence length="229" mass="26718">MKNWDSMKERWALSWGHINEILKPDMALDECVDTLMFLQAIAEMEYAKKITDVGHMRYESADQELKKLAREVSPHTYRLVEEQYWISKDRKTHYEMEEIHSRLFVLKGGSDTSASYHVDTTRYHCSCVFMKTMLLPCRHTVIPIRYLAPRWKLSYKLNQPAAEEDASDKAVACTTFQVRDSAMTARRQQVLNGSTKYKHAFECGKSIADIMSRNVTFVFKDDDERIGEI</sequence>
<keyword evidence="1" id="KW-0863">Zinc-finger</keyword>
<dbReference type="AlphaFoldDB" id="A0A8J5LWA6"/>
<dbReference type="PROSITE" id="PS50966">
    <property type="entry name" value="ZF_SWIM"/>
    <property type="match status" value="1"/>
</dbReference>
<dbReference type="InterPro" id="IPR007527">
    <property type="entry name" value="Znf_SWIM"/>
</dbReference>
<organism evidence="3 4">
    <name type="scientific">Phytophthora aleatoria</name>
    <dbReference type="NCBI Taxonomy" id="2496075"/>
    <lineage>
        <taxon>Eukaryota</taxon>
        <taxon>Sar</taxon>
        <taxon>Stramenopiles</taxon>
        <taxon>Oomycota</taxon>
        <taxon>Peronosporomycetes</taxon>
        <taxon>Peronosporales</taxon>
        <taxon>Peronosporaceae</taxon>
        <taxon>Phytophthora</taxon>
    </lineage>
</organism>
<evidence type="ECO:0000313" key="3">
    <source>
        <dbReference type="EMBL" id="KAG6945905.1"/>
    </source>
</evidence>
<dbReference type="PANTHER" id="PTHR31569">
    <property type="entry name" value="SWIM-TYPE DOMAIN-CONTAINING PROTEIN"/>
    <property type="match status" value="1"/>
</dbReference>
<feature type="domain" description="SWIM-type" evidence="2">
    <location>
        <begin position="116"/>
        <end position="148"/>
    </location>
</feature>
<keyword evidence="1" id="KW-0479">Metal-binding</keyword>
<gene>
    <name evidence="3" type="ORF">JG688_00016317</name>
</gene>